<reference evidence="1 2" key="1">
    <citation type="submission" date="2017-10" db="EMBL/GenBank/DDBJ databases">
        <title>Massilia psychrophilum sp. nov., a novel purple-pigmented bacterium isolated from Tianshan glacier, Xinjiang Municipality, China.</title>
        <authorList>
            <person name="Wang H."/>
        </authorList>
    </citation>
    <scope>NUCLEOTIDE SEQUENCE [LARGE SCALE GENOMIC DNA]</scope>
    <source>
        <strain evidence="1 2">JCM 30813</strain>
    </source>
</reference>
<evidence type="ECO:0000313" key="1">
    <source>
        <dbReference type="EMBL" id="PIL38412.1"/>
    </source>
</evidence>
<comment type="caution">
    <text evidence="1">The sequence shown here is derived from an EMBL/GenBank/DDBJ whole genome shotgun (WGS) entry which is preliminary data.</text>
</comment>
<sequence length="111" mass="12330">MDYHITYQAPLAPQDCCNQNALLVGSLLHLMSHYSARSQQEEPCLKLAAVIERHLAALSRVPGIDPVLRASCEQLSETWGDLVDASLPVPTKSTILARFMSLNQKRGLRYP</sequence>
<gene>
    <name evidence="1" type="ORF">CR103_18310</name>
</gene>
<proteinExistence type="predicted"/>
<dbReference type="Proteomes" id="UP000228593">
    <property type="component" value="Unassembled WGS sequence"/>
</dbReference>
<dbReference type="EMBL" id="PDOB01000037">
    <property type="protein sequence ID" value="PIL38412.1"/>
    <property type="molecule type" value="Genomic_DNA"/>
</dbReference>
<evidence type="ECO:0000313" key="2">
    <source>
        <dbReference type="Proteomes" id="UP000228593"/>
    </source>
</evidence>
<accession>A0A2G8SXE9</accession>
<keyword evidence="2" id="KW-1185">Reference proteome</keyword>
<dbReference type="RefSeq" id="WP_099917385.1">
    <property type="nucleotide sequence ID" value="NZ_BMHS01000017.1"/>
</dbReference>
<dbReference type="OrthoDB" id="8776326at2"/>
<organism evidence="1 2">
    <name type="scientific">Massilia psychrophila</name>
    <dbReference type="NCBI Taxonomy" id="1603353"/>
    <lineage>
        <taxon>Bacteria</taxon>
        <taxon>Pseudomonadati</taxon>
        <taxon>Pseudomonadota</taxon>
        <taxon>Betaproteobacteria</taxon>
        <taxon>Burkholderiales</taxon>
        <taxon>Oxalobacteraceae</taxon>
        <taxon>Telluria group</taxon>
        <taxon>Massilia</taxon>
    </lineage>
</organism>
<dbReference type="AlphaFoldDB" id="A0A2G8SXE9"/>
<protein>
    <submittedName>
        <fullName evidence="1">Uncharacterized protein</fullName>
    </submittedName>
</protein>
<name>A0A2G8SXE9_9BURK</name>